<dbReference type="EMBL" id="HBEZ01000408">
    <property type="protein sequence ID" value="CAD8622509.1"/>
    <property type="molecule type" value="Transcribed_RNA"/>
</dbReference>
<organism evidence="2">
    <name type="scientific">Cryptomonas curvata</name>
    <dbReference type="NCBI Taxonomy" id="233186"/>
    <lineage>
        <taxon>Eukaryota</taxon>
        <taxon>Cryptophyceae</taxon>
        <taxon>Cryptomonadales</taxon>
        <taxon>Cryptomonadaceae</taxon>
        <taxon>Cryptomonas</taxon>
    </lineage>
</organism>
<evidence type="ECO:0000256" key="1">
    <source>
        <dbReference type="SAM" id="SignalP"/>
    </source>
</evidence>
<proteinExistence type="predicted"/>
<protein>
    <submittedName>
        <fullName evidence="2">Uncharacterized protein</fullName>
    </submittedName>
</protein>
<name>A0A7S0LU91_9CRYP</name>
<reference evidence="2" key="1">
    <citation type="submission" date="2021-01" db="EMBL/GenBank/DDBJ databases">
        <authorList>
            <person name="Corre E."/>
            <person name="Pelletier E."/>
            <person name="Niang G."/>
            <person name="Scheremetjew M."/>
            <person name="Finn R."/>
            <person name="Kale V."/>
            <person name="Holt S."/>
            <person name="Cochrane G."/>
            <person name="Meng A."/>
            <person name="Brown T."/>
            <person name="Cohen L."/>
        </authorList>
    </citation>
    <scope>NUCLEOTIDE SEQUENCE</scope>
    <source>
        <strain evidence="2">CCAP979/52</strain>
    </source>
</reference>
<keyword evidence="1" id="KW-0732">Signal</keyword>
<evidence type="ECO:0000313" key="2">
    <source>
        <dbReference type="EMBL" id="CAD8622509.1"/>
    </source>
</evidence>
<dbReference type="AlphaFoldDB" id="A0A7S0LU91"/>
<gene>
    <name evidence="2" type="ORF">CCUR1050_LOCUS183</name>
</gene>
<sequence>MVWSSAIALTFIIVVSDTATGFSISVPSIRLRASAVNTVRSNCIGSLKASAADDSRRDFLFKVAAFTAGALTVGTRTQAFEYDTKEGDAARAKYLEDVKSMKQARWSRQPTRLDVDRNVKRILVIRDVIVDVEDALKNNDLAAVAESIGDQSIDANKKNVNLGLKIPMTQRAKPYMYGYAQLFSKKQDSPLTAELKVATDEFFAAITATRERALAGDADGTRASFAAANSALLRYTDAIEAETLKGRLNTVRVSVGALVGRANPDGNVDVAAENARAVRGDRGAGFL</sequence>
<feature type="signal peptide" evidence="1">
    <location>
        <begin position="1"/>
        <end position="21"/>
    </location>
</feature>
<accession>A0A7S0LU91</accession>
<feature type="chain" id="PRO_5030850568" evidence="1">
    <location>
        <begin position="22"/>
        <end position="287"/>
    </location>
</feature>